<proteinExistence type="predicted"/>
<dbReference type="AlphaFoldDB" id="A0A183A8T3"/>
<evidence type="ECO:0000313" key="3">
    <source>
        <dbReference type="WBParaSite" id="ECPE_0000337101-mRNA-1"/>
    </source>
</evidence>
<dbReference type="Proteomes" id="UP000272942">
    <property type="component" value="Unassembled WGS sequence"/>
</dbReference>
<evidence type="ECO:0000313" key="1">
    <source>
        <dbReference type="EMBL" id="VDP69303.1"/>
    </source>
</evidence>
<name>A0A183A8T3_9TREM</name>
<reference evidence="3" key="1">
    <citation type="submission" date="2016-06" db="UniProtKB">
        <authorList>
            <consortium name="WormBaseParasite"/>
        </authorList>
    </citation>
    <scope>IDENTIFICATION</scope>
</reference>
<organism evidence="3">
    <name type="scientific">Echinostoma caproni</name>
    <dbReference type="NCBI Taxonomy" id="27848"/>
    <lineage>
        <taxon>Eukaryota</taxon>
        <taxon>Metazoa</taxon>
        <taxon>Spiralia</taxon>
        <taxon>Lophotrochozoa</taxon>
        <taxon>Platyhelminthes</taxon>
        <taxon>Trematoda</taxon>
        <taxon>Digenea</taxon>
        <taxon>Plagiorchiida</taxon>
        <taxon>Echinostomata</taxon>
        <taxon>Echinostomatoidea</taxon>
        <taxon>Echinostomatidae</taxon>
        <taxon>Echinostoma</taxon>
    </lineage>
</organism>
<dbReference type="OrthoDB" id="9974612at2759"/>
<reference evidence="1 2" key="2">
    <citation type="submission" date="2018-11" db="EMBL/GenBank/DDBJ databases">
        <authorList>
            <consortium name="Pathogen Informatics"/>
        </authorList>
    </citation>
    <scope>NUCLEOTIDE SEQUENCE [LARGE SCALE GENOMIC DNA]</scope>
    <source>
        <strain evidence="1 2">Egypt</strain>
    </source>
</reference>
<keyword evidence="2" id="KW-1185">Reference proteome</keyword>
<gene>
    <name evidence="1" type="ORF">ECPE_LOCUS3368</name>
</gene>
<evidence type="ECO:0000313" key="2">
    <source>
        <dbReference type="Proteomes" id="UP000272942"/>
    </source>
</evidence>
<dbReference type="WBParaSite" id="ECPE_0000337101-mRNA-1">
    <property type="protein sequence ID" value="ECPE_0000337101-mRNA-1"/>
    <property type="gene ID" value="ECPE_0000337101"/>
</dbReference>
<accession>A0A183A8T3</accession>
<dbReference type="EMBL" id="UZAN01040333">
    <property type="protein sequence ID" value="VDP69303.1"/>
    <property type="molecule type" value="Genomic_DNA"/>
</dbReference>
<sequence>MVQLAFYEHRGRSCKQLLKENDGLISIELHATDSWPFPTSETRWILQFYSFCTRWCRVTQISCGGLRKHTTFGRVKFVKPNAALIVTGCFDQDPAAQRNYPHFCLYLSTKVTDAEFHSGSLLSGSLQRGNRRKGLWETTHYALVQRKEQIE</sequence>
<protein>
    <submittedName>
        <fullName evidence="3">DUF663 domain-containing protein</fullName>
    </submittedName>
</protein>